<dbReference type="InParanoid" id="A0A0C3B3H3"/>
<dbReference type="EMBL" id="KN833201">
    <property type="protein sequence ID" value="KIM71837.1"/>
    <property type="molecule type" value="Genomic_DNA"/>
</dbReference>
<gene>
    <name evidence="1" type="ORF">PILCRDRAFT_93691</name>
</gene>
<accession>A0A0C3B3H3</accession>
<evidence type="ECO:0000313" key="2">
    <source>
        <dbReference type="Proteomes" id="UP000054166"/>
    </source>
</evidence>
<dbReference type="AlphaFoldDB" id="A0A0C3B3H3"/>
<evidence type="ECO:0000313" key="1">
    <source>
        <dbReference type="EMBL" id="KIM71837.1"/>
    </source>
</evidence>
<dbReference type="HOGENOM" id="CLU_2062377_0_0_1"/>
<sequence>MDALPAEGAQAQPSPYSINFVSTELNVSGCLAQPSKRWLVTNASTSDGLPADLRNRLKMHANNSQKTIVEQKLNIATLSAELHQNKEAHTQMGAEHKAQMERFQAWLMSALEFKKDPSA</sequence>
<organism evidence="1 2">
    <name type="scientific">Piloderma croceum (strain F 1598)</name>
    <dbReference type="NCBI Taxonomy" id="765440"/>
    <lineage>
        <taxon>Eukaryota</taxon>
        <taxon>Fungi</taxon>
        <taxon>Dikarya</taxon>
        <taxon>Basidiomycota</taxon>
        <taxon>Agaricomycotina</taxon>
        <taxon>Agaricomycetes</taxon>
        <taxon>Agaricomycetidae</taxon>
        <taxon>Atheliales</taxon>
        <taxon>Atheliaceae</taxon>
        <taxon>Piloderma</taxon>
    </lineage>
</organism>
<dbReference type="Proteomes" id="UP000054166">
    <property type="component" value="Unassembled WGS sequence"/>
</dbReference>
<reference evidence="1 2" key="1">
    <citation type="submission" date="2014-04" db="EMBL/GenBank/DDBJ databases">
        <authorList>
            <consortium name="DOE Joint Genome Institute"/>
            <person name="Kuo A."/>
            <person name="Tarkka M."/>
            <person name="Buscot F."/>
            <person name="Kohler A."/>
            <person name="Nagy L.G."/>
            <person name="Floudas D."/>
            <person name="Copeland A."/>
            <person name="Barry K.W."/>
            <person name="Cichocki N."/>
            <person name="Veneault-Fourrey C."/>
            <person name="LaButti K."/>
            <person name="Lindquist E.A."/>
            <person name="Lipzen A."/>
            <person name="Lundell T."/>
            <person name="Morin E."/>
            <person name="Murat C."/>
            <person name="Sun H."/>
            <person name="Tunlid A."/>
            <person name="Henrissat B."/>
            <person name="Grigoriev I.V."/>
            <person name="Hibbett D.S."/>
            <person name="Martin F."/>
            <person name="Nordberg H.P."/>
            <person name="Cantor M.N."/>
            <person name="Hua S.X."/>
        </authorList>
    </citation>
    <scope>NUCLEOTIDE SEQUENCE [LARGE SCALE GENOMIC DNA]</scope>
    <source>
        <strain evidence="1 2">F 1598</strain>
    </source>
</reference>
<keyword evidence="2" id="KW-1185">Reference proteome</keyword>
<reference evidence="2" key="2">
    <citation type="submission" date="2015-01" db="EMBL/GenBank/DDBJ databases">
        <title>Evolutionary Origins and Diversification of the Mycorrhizal Mutualists.</title>
        <authorList>
            <consortium name="DOE Joint Genome Institute"/>
            <consortium name="Mycorrhizal Genomics Consortium"/>
            <person name="Kohler A."/>
            <person name="Kuo A."/>
            <person name="Nagy L.G."/>
            <person name="Floudas D."/>
            <person name="Copeland A."/>
            <person name="Barry K.W."/>
            <person name="Cichocki N."/>
            <person name="Veneault-Fourrey C."/>
            <person name="LaButti K."/>
            <person name="Lindquist E.A."/>
            <person name="Lipzen A."/>
            <person name="Lundell T."/>
            <person name="Morin E."/>
            <person name="Murat C."/>
            <person name="Riley R."/>
            <person name="Ohm R."/>
            <person name="Sun H."/>
            <person name="Tunlid A."/>
            <person name="Henrissat B."/>
            <person name="Grigoriev I.V."/>
            <person name="Hibbett D.S."/>
            <person name="Martin F."/>
        </authorList>
    </citation>
    <scope>NUCLEOTIDE SEQUENCE [LARGE SCALE GENOMIC DNA]</scope>
    <source>
        <strain evidence="2">F 1598</strain>
    </source>
</reference>
<name>A0A0C3B3H3_PILCF</name>
<protein>
    <submittedName>
        <fullName evidence="1">Uncharacterized protein</fullName>
    </submittedName>
</protein>
<proteinExistence type="predicted"/>